<comment type="caution">
    <text evidence="2">The sequence shown here is derived from an EMBL/GenBank/DDBJ whole genome shotgun (WGS) entry which is preliminary data.</text>
</comment>
<dbReference type="EMBL" id="AZST01000255">
    <property type="protein sequence ID" value="KEP50426.1"/>
    <property type="molecule type" value="Genomic_DNA"/>
</dbReference>
<keyword evidence="1" id="KW-0175">Coiled coil</keyword>
<name>A0A074RTH8_9AGAM</name>
<dbReference type="HOGENOM" id="CLU_310161_0_0_1"/>
<evidence type="ECO:0000256" key="1">
    <source>
        <dbReference type="SAM" id="Coils"/>
    </source>
</evidence>
<dbReference type="OrthoDB" id="3231398at2759"/>
<reference evidence="2 3" key="1">
    <citation type="submission" date="2013-12" db="EMBL/GenBank/DDBJ databases">
        <authorList>
            <person name="Cubeta M."/>
            <person name="Pakala S."/>
            <person name="Fedorova N."/>
            <person name="Thomas E."/>
            <person name="Dean R."/>
            <person name="Jabaji S."/>
            <person name="Neate S."/>
            <person name="Toda T."/>
            <person name="Tavantzis S."/>
            <person name="Vilgalys R."/>
            <person name="Bharathan N."/>
            <person name="Pakala S."/>
            <person name="Losada L.S."/>
            <person name="Zafar N."/>
            <person name="Nierman W."/>
        </authorList>
    </citation>
    <scope>NUCLEOTIDE SEQUENCE [LARGE SCALE GENOMIC DNA]</scope>
    <source>
        <strain evidence="2 3">123E</strain>
    </source>
</reference>
<evidence type="ECO:0000313" key="2">
    <source>
        <dbReference type="EMBL" id="KEP50426.1"/>
    </source>
</evidence>
<feature type="coiled-coil region" evidence="1">
    <location>
        <begin position="242"/>
        <end position="273"/>
    </location>
</feature>
<proteinExistence type="predicted"/>
<accession>A0A074RTH8</accession>
<dbReference type="Proteomes" id="UP000027456">
    <property type="component" value="Unassembled WGS sequence"/>
</dbReference>
<protein>
    <submittedName>
        <fullName evidence="2">Uncharacterized protein</fullName>
    </submittedName>
</protein>
<dbReference type="AlphaFoldDB" id="A0A074RTH8"/>
<evidence type="ECO:0000313" key="3">
    <source>
        <dbReference type="Proteomes" id="UP000027456"/>
    </source>
</evidence>
<organism evidence="2 3">
    <name type="scientific">Rhizoctonia solani 123E</name>
    <dbReference type="NCBI Taxonomy" id="1423351"/>
    <lineage>
        <taxon>Eukaryota</taxon>
        <taxon>Fungi</taxon>
        <taxon>Dikarya</taxon>
        <taxon>Basidiomycota</taxon>
        <taxon>Agaricomycotina</taxon>
        <taxon>Agaricomycetes</taxon>
        <taxon>Cantharellales</taxon>
        <taxon>Ceratobasidiaceae</taxon>
        <taxon>Rhizoctonia</taxon>
    </lineage>
</organism>
<sequence length="949" mass="107965">MPKLPTWHFGSSASVCNPSLAWAMGNGGKGRLIIKFPFALDKGWYTEQPCTKFETFEHRKEHTGFRHEFIVLRLLDGSVCRIERTGDPNARFDALSHRGSVAYDMAQCFRPENIKQACLSTSDIVAEVTLPYQFDIMDVLKICRAIHEGEKTRNYTLQVFNCYFFSLAIQACLTRLITHWEDKHFFKNWLSQVAHGIEVLGEPLRTPAALLPAKPNHESILFRLCSIITPHKCYSSRNRSLLDKLKSKFQRSVDHAENAQKELENRINNLLWHSASESSLEQFIGEKICEVFAGIIKESISAMPITLPSTKSQDTKGLKDQLSLRLERAFALHTVGPTVVTKTHEISKNSIMKSESVKHRPVRSRMPHITRPKIRARVLSFKGTPTVQTTHEVVIDWPQWIVLCFPYFCLWLLYTVHNMSSVRILTFGADAIPCDPLDEKLGHMLADLERRRTITFFDLEKFVNQAGTLIGNPAAYWSKHPWTDFYDRVRKHILVDILKEIDKKNKRIKVRSMGQLKFRTISVSDFQRRILDRITSHAKDVERAWLGSASIIETELECMISQVWKLMREDRIDKKETKTDEGVAETNLGVEQYDPNAAASLVPKNHLRLHETLLYANSLLYSIHDSSSRLIQADFNIWKGFITSWFHRISAIAFTSSGTVRKKSPPPFSTLQRTSFIPPFKSNDTPSSVKEPQCSIQVEEHSLLSRSPSIKFNHVDIPPSEKSPYVNTAESLDTAYLSTSRVSLIMPGSHARTFSLNIGQTLDVRPPVLSPSPASAPPTQTITTKYKKTKSTGSRRRFSPQVIESQHSLSIETLEVHHRTASSSSPISNLDNNEWQAKLAELAKGMSHTDLELWKKIMKDTNKMKWSAFDKALRSLHFKSQALGGGKIQYTPDPDYFGSMAQPISYHRPHFGGDCKVSHLKAKLKNFQTQYPAAVAVLYEAWGLVDSRY</sequence>
<gene>
    <name evidence="2" type="ORF">V565_080300</name>
</gene>
<keyword evidence="3" id="KW-1185">Reference proteome</keyword>